<dbReference type="PROSITE" id="PS50943">
    <property type="entry name" value="HTH_CROC1"/>
    <property type="match status" value="1"/>
</dbReference>
<dbReference type="RefSeq" id="WP_125366221.1">
    <property type="nucleotide sequence ID" value="NZ_RHWT01000036.1"/>
</dbReference>
<name>A0A427KGK4_ENTCL</name>
<evidence type="ECO:0000313" key="2">
    <source>
        <dbReference type="EMBL" id="RSB28005.1"/>
    </source>
</evidence>
<evidence type="ECO:0000313" key="3">
    <source>
        <dbReference type="Proteomes" id="UP000275321"/>
    </source>
</evidence>
<proteinExistence type="predicted"/>
<dbReference type="GO" id="GO:0003677">
    <property type="term" value="F:DNA binding"/>
    <property type="evidence" value="ECO:0007669"/>
    <property type="project" value="InterPro"/>
</dbReference>
<comment type="caution">
    <text evidence="2">The sequence shown here is derived from an EMBL/GenBank/DDBJ whole genome shotgun (WGS) entry which is preliminary data.</text>
</comment>
<reference evidence="2 3" key="1">
    <citation type="submission" date="2018-10" db="EMBL/GenBank/DDBJ databases">
        <title>Transmission dynamics of multidrug resistant bacteria on intensive care unit surfaces.</title>
        <authorList>
            <person name="D'Souza A.W."/>
            <person name="Potter R.F."/>
            <person name="Wallace M."/>
            <person name="Shupe A."/>
            <person name="Patel S."/>
            <person name="Sun S."/>
            <person name="Gul D."/>
            <person name="Kwon J.H."/>
            <person name="Andleeb S."/>
            <person name="Burnham C.-A.D."/>
            <person name="Dantas G."/>
        </authorList>
    </citation>
    <scope>NUCLEOTIDE SEQUENCE [LARGE SCALE GENOMIC DNA]</scope>
    <source>
        <strain evidence="2 3">EC_073</strain>
    </source>
</reference>
<dbReference type="CDD" id="cd00093">
    <property type="entry name" value="HTH_XRE"/>
    <property type="match status" value="1"/>
</dbReference>
<evidence type="ECO:0000259" key="1">
    <source>
        <dbReference type="PROSITE" id="PS50943"/>
    </source>
</evidence>
<gene>
    <name evidence="2" type="ORF">EGK68_20940</name>
</gene>
<sequence length="77" mass="8735">MRMFTTPLRKARLNAKMTIQEVAASIKCDPGNLSRMERGIQRPSPEVAEKLAKLFSAELTEIQILYPERFCADANHT</sequence>
<dbReference type="AlphaFoldDB" id="A0A427KGK4"/>
<dbReference type="InterPro" id="IPR001387">
    <property type="entry name" value="Cro/C1-type_HTH"/>
</dbReference>
<dbReference type="EMBL" id="RHWT01000036">
    <property type="protein sequence ID" value="RSB28005.1"/>
    <property type="molecule type" value="Genomic_DNA"/>
</dbReference>
<dbReference type="InterPro" id="IPR010982">
    <property type="entry name" value="Lambda_DNA-bd_dom_sf"/>
</dbReference>
<dbReference type="SMART" id="SM00530">
    <property type="entry name" value="HTH_XRE"/>
    <property type="match status" value="1"/>
</dbReference>
<dbReference type="Pfam" id="PF01381">
    <property type="entry name" value="HTH_3"/>
    <property type="match status" value="1"/>
</dbReference>
<dbReference type="Gene3D" id="1.10.260.40">
    <property type="entry name" value="lambda repressor-like DNA-binding domains"/>
    <property type="match status" value="1"/>
</dbReference>
<dbReference type="SUPFAM" id="SSF47413">
    <property type="entry name" value="lambda repressor-like DNA-binding domains"/>
    <property type="match status" value="1"/>
</dbReference>
<organism evidence="2 3">
    <name type="scientific">Enterobacter cloacae</name>
    <dbReference type="NCBI Taxonomy" id="550"/>
    <lineage>
        <taxon>Bacteria</taxon>
        <taxon>Pseudomonadati</taxon>
        <taxon>Pseudomonadota</taxon>
        <taxon>Gammaproteobacteria</taxon>
        <taxon>Enterobacterales</taxon>
        <taxon>Enterobacteriaceae</taxon>
        <taxon>Enterobacter</taxon>
        <taxon>Enterobacter cloacae complex</taxon>
    </lineage>
</organism>
<dbReference type="Proteomes" id="UP000275321">
    <property type="component" value="Unassembled WGS sequence"/>
</dbReference>
<feature type="domain" description="HTH cro/C1-type" evidence="1">
    <location>
        <begin position="8"/>
        <end position="62"/>
    </location>
</feature>
<protein>
    <submittedName>
        <fullName evidence="2">XRE family transcriptional regulator</fullName>
    </submittedName>
</protein>
<accession>A0A427KGK4</accession>